<sequence>MGLGQPRGAKPSTIAATGSFELSRAGLGFFEGKRQLGTALVAGVGLKEKIGTAGCSGCKSAPA</sequence>
<accession>A0A8A1L7V2</accession>
<evidence type="ECO:0000313" key="1">
    <source>
        <dbReference type="EMBL" id="QSS49700.1"/>
    </source>
</evidence>
<proteinExistence type="predicted"/>
<dbReference type="AlphaFoldDB" id="A0A8A1L7V2"/>
<name>A0A8A1L7V2_AJEC8</name>
<reference evidence="1" key="1">
    <citation type="submission" date="2021-01" db="EMBL/GenBank/DDBJ databases">
        <title>Chromosome-level genome assembly of a human fungal pathogen reveals clustering of transcriptionally co-regulated genes.</title>
        <authorList>
            <person name="Voorhies M."/>
            <person name="Cohen S."/>
            <person name="Shea T.P."/>
            <person name="Petrus S."/>
            <person name="Munoz J.F."/>
            <person name="Poplawski S."/>
            <person name="Goldman W.E."/>
            <person name="Michael T."/>
            <person name="Cuomo C.A."/>
            <person name="Sil A."/>
            <person name="Beyhan S."/>
        </authorList>
    </citation>
    <scope>NUCLEOTIDE SEQUENCE</scope>
    <source>
        <strain evidence="1">H88</strain>
    </source>
</reference>
<evidence type="ECO:0000313" key="2">
    <source>
        <dbReference type="Proteomes" id="UP000663419"/>
    </source>
</evidence>
<dbReference type="VEuPathDB" id="FungiDB:I7I53_10130"/>
<gene>
    <name evidence="1" type="ORF">I7I53_10130</name>
</gene>
<dbReference type="Proteomes" id="UP000663419">
    <property type="component" value="Chromosome 1"/>
</dbReference>
<protein>
    <submittedName>
        <fullName evidence="1">Uncharacterized protein</fullName>
    </submittedName>
</protein>
<dbReference type="EMBL" id="CP069102">
    <property type="protein sequence ID" value="QSS49700.1"/>
    <property type="molecule type" value="Genomic_DNA"/>
</dbReference>
<organism evidence="1 2">
    <name type="scientific">Ajellomyces capsulatus (strain H88)</name>
    <name type="common">Darling's disease fungus</name>
    <name type="synonym">Histoplasma capsulatum</name>
    <dbReference type="NCBI Taxonomy" id="544711"/>
    <lineage>
        <taxon>Eukaryota</taxon>
        <taxon>Fungi</taxon>
        <taxon>Dikarya</taxon>
        <taxon>Ascomycota</taxon>
        <taxon>Pezizomycotina</taxon>
        <taxon>Eurotiomycetes</taxon>
        <taxon>Eurotiomycetidae</taxon>
        <taxon>Onygenales</taxon>
        <taxon>Ajellomycetaceae</taxon>
        <taxon>Histoplasma</taxon>
    </lineage>
</organism>